<dbReference type="InterPro" id="IPR034733">
    <property type="entry name" value="AcCoA_carboxyl_beta"/>
</dbReference>
<evidence type="ECO:0000313" key="5">
    <source>
        <dbReference type="Proteomes" id="UP001434337"/>
    </source>
</evidence>
<evidence type="ECO:0000259" key="2">
    <source>
        <dbReference type="PROSITE" id="PS50980"/>
    </source>
</evidence>
<organism evidence="4 5">
    <name type="scientific">Propioniciclava soli</name>
    <dbReference type="NCBI Taxonomy" id="2775081"/>
    <lineage>
        <taxon>Bacteria</taxon>
        <taxon>Bacillati</taxon>
        <taxon>Actinomycetota</taxon>
        <taxon>Actinomycetes</taxon>
        <taxon>Propionibacteriales</taxon>
        <taxon>Propionibacteriaceae</taxon>
        <taxon>Propioniciclava</taxon>
    </lineage>
</organism>
<evidence type="ECO:0000259" key="3">
    <source>
        <dbReference type="PROSITE" id="PS50989"/>
    </source>
</evidence>
<dbReference type="PANTHER" id="PTHR43842:SF2">
    <property type="entry name" value="PROPIONYL-COA CARBOXYLASE BETA CHAIN, MITOCHONDRIAL"/>
    <property type="match status" value="1"/>
</dbReference>
<feature type="domain" description="CoA carboxyltransferase C-terminal" evidence="3">
    <location>
        <begin position="272"/>
        <end position="511"/>
    </location>
</feature>
<dbReference type="PROSITE" id="PS50980">
    <property type="entry name" value="COA_CT_NTER"/>
    <property type="match status" value="1"/>
</dbReference>
<dbReference type="InterPro" id="IPR051047">
    <property type="entry name" value="AccD/PCCB"/>
</dbReference>
<dbReference type="Pfam" id="PF01039">
    <property type="entry name" value="Carboxyl_trans"/>
    <property type="match status" value="1"/>
</dbReference>
<dbReference type="Gene3D" id="3.90.226.10">
    <property type="entry name" value="2-enoyl-CoA Hydratase, Chain A, domain 1"/>
    <property type="match status" value="2"/>
</dbReference>
<name>A0ABZ3CBG3_9ACTN</name>
<accession>A0ABZ3CBG3</accession>
<dbReference type="PROSITE" id="PS50989">
    <property type="entry name" value="COA_CT_CTER"/>
    <property type="match status" value="1"/>
</dbReference>
<dbReference type="Proteomes" id="UP001434337">
    <property type="component" value="Chromosome"/>
</dbReference>
<evidence type="ECO:0000256" key="1">
    <source>
        <dbReference type="SAM" id="MobiDB-lite"/>
    </source>
</evidence>
<dbReference type="EMBL" id="CP115965">
    <property type="protein sequence ID" value="WZW99110.1"/>
    <property type="molecule type" value="Genomic_DNA"/>
</dbReference>
<proteinExistence type="predicted"/>
<sequence>MAKKPQLPSMAEQVETVHQRRLADRLGGGEDRLQKQRDKGKMTARERIDALLDENSFQEIGLFRRNRTVTFGMDTANMPADGVVTGTGAVFGRPVHVASQDFTVVGGSAGETHSKKVVEMMESALKCGTPFVFINDSGGARVQEGIDSLSGYGQVFYSNVKLSGAVPQISIISGPCAGGAAYSPALTDFIIQTRKAHMFITGPNVIQQVTGEKVSQDDLGGADAHMGVSGVNHFVADDDAQAILIAQKLLSFLPLNNTEDPPVVDPDPYVEPDDSLLDIVPVEGTRGYDVREVIAKIVDHGDFLEVQAGYAKNIVVGFARINGRSIGVIANQPNVMAGVLDINASDKSSKFIRFCNAFNIPLVTLVDVPGFLPGVAQEHGGIIRHGAKMLYAYSAATVPKITVVLRKAYGGAYLAMCSKDLGADQVFAWPTAEIAVMGAEGAASVVFKREIDAAEDPAARRAELVEEYRTTFSTPFVAASRGLVDDIINPADTRRKVAMALEILINKRELRPAKKHGLGPA</sequence>
<reference evidence="4 5" key="1">
    <citation type="journal article" date="2023" name="Environ Microbiome">
        <title>A coral-associated actinobacterium mitigates coral bleaching under heat stress.</title>
        <authorList>
            <person name="Li J."/>
            <person name="Zou Y."/>
            <person name="Li Q."/>
            <person name="Zhang J."/>
            <person name="Bourne D.G."/>
            <person name="Lyu Y."/>
            <person name="Liu C."/>
            <person name="Zhang S."/>
        </authorList>
    </citation>
    <scope>NUCLEOTIDE SEQUENCE [LARGE SCALE GENOMIC DNA]</scope>
    <source>
        <strain evidence="4 5">SCSIO 13291</strain>
    </source>
</reference>
<dbReference type="InterPro" id="IPR011762">
    <property type="entry name" value="COA_CT_N"/>
</dbReference>
<dbReference type="InterPro" id="IPR000438">
    <property type="entry name" value="Acetyl_CoA_COase_Trfase_b_su"/>
</dbReference>
<feature type="domain" description="CoA carboxyltransferase N-terminal" evidence="2">
    <location>
        <begin position="10"/>
        <end position="265"/>
    </location>
</feature>
<dbReference type="PRINTS" id="PR01070">
    <property type="entry name" value="ACCCTRFRASEB"/>
</dbReference>
<dbReference type="RefSeq" id="WP_232549183.1">
    <property type="nucleotide sequence ID" value="NZ_CP115965.1"/>
</dbReference>
<feature type="region of interest" description="Disordered" evidence="1">
    <location>
        <begin position="1"/>
        <end position="42"/>
    </location>
</feature>
<gene>
    <name evidence="4" type="ORF">PCC79_02575</name>
</gene>
<feature type="compositionally biased region" description="Basic and acidic residues" evidence="1">
    <location>
        <begin position="15"/>
        <end position="42"/>
    </location>
</feature>
<dbReference type="InterPro" id="IPR029045">
    <property type="entry name" value="ClpP/crotonase-like_dom_sf"/>
</dbReference>
<dbReference type="InterPro" id="IPR011763">
    <property type="entry name" value="COA_CT_C"/>
</dbReference>
<dbReference type="SUPFAM" id="SSF52096">
    <property type="entry name" value="ClpP/crotonase"/>
    <property type="match status" value="2"/>
</dbReference>
<dbReference type="PANTHER" id="PTHR43842">
    <property type="entry name" value="PROPIONYL-COA CARBOXYLASE BETA CHAIN"/>
    <property type="match status" value="1"/>
</dbReference>
<protein>
    <submittedName>
        <fullName evidence="4">Acyl-CoA carboxylase subunit beta</fullName>
    </submittedName>
</protein>
<evidence type="ECO:0000313" key="4">
    <source>
        <dbReference type="EMBL" id="WZW99110.1"/>
    </source>
</evidence>
<keyword evidence="5" id="KW-1185">Reference proteome</keyword>